<sequence length="311" mass="34407">MRSKFGDQILAMAAGAAQKNNCQSIGPNERPLHEELWNLGKFDSMLYPDLPDLSDNPDNSKDPVPPLSAQEKQSTTYESCAPQQHPAPMLKVRTVAAQLRSPSTLQKRLLSAVHYEGAKGLLLVSGGHPGRTPSAVPQLSDCFTLLEAAQRLQREGQLPPGIPLGVVANPLRERADYLHRKVEAGAQVVWTQPPLLPDAFDNWWEDVSKRGIPDEVPIIMGVAFPTSVRAMQMWLQLTNSDATQEGRHVLDQWNKASEAEDFANWRRNWIMEQASRVASCKGNAGDHWMPITPAGYRDAIQMMRTAGQMSG</sequence>
<organism evidence="8 9">
    <name type="scientific">Cymbomonas tetramitiformis</name>
    <dbReference type="NCBI Taxonomy" id="36881"/>
    <lineage>
        <taxon>Eukaryota</taxon>
        <taxon>Viridiplantae</taxon>
        <taxon>Chlorophyta</taxon>
        <taxon>Pyramimonadophyceae</taxon>
        <taxon>Pyramimonadales</taxon>
        <taxon>Pyramimonadaceae</taxon>
        <taxon>Cymbomonas</taxon>
    </lineage>
</organism>
<keyword evidence="4" id="KW-0274">FAD</keyword>
<protein>
    <recommendedName>
        <fullName evidence="10">Methylenetetrahydrofolate reductase (NAD(P)H)</fullName>
    </recommendedName>
</protein>
<evidence type="ECO:0000256" key="7">
    <source>
        <dbReference type="SAM" id="MobiDB-lite"/>
    </source>
</evidence>
<gene>
    <name evidence="8" type="ORF">CYMTET_56372</name>
</gene>
<proteinExistence type="predicted"/>
<feature type="compositionally biased region" description="Low complexity" evidence="7">
    <location>
        <begin position="48"/>
        <end position="57"/>
    </location>
</feature>
<accession>A0AAE0BB19</accession>
<comment type="pathway">
    <text evidence="2 6">One-carbon metabolism; tetrahydrofolate interconversion.</text>
</comment>
<comment type="cofactor">
    <cofactor evidence="1">
        <name>FAD</name>
        <dbReference type="ChEBI" id="CHEBI:57692"/>
    </cofactor>
</comment>
<evidence type="ECO:0000256" key="6">
    <source>
        <dbReference type="RuleBase" id="RU004254"/>
    </source>
</evidence>
<reference evidence="8 9" key="1">
    <citation type="journal article" date="2015" name="Genome Biol. Evol.">
        <title>Comparative Genomics of a Bacterivorous Green Alga Reveals Evolutionary Causalities and Consequences of Phago-Mixotrophic Mode of Nutrition.</title>
        <authorList>
            <person name="Burns J.A."/>
            <person name="Paasch A."/>
            <person name="Narechania A."/>
            <person name="Kim E."/>
        </authorList>
    </citation>
    <scope>NUCLEOTIDE SEQUENCE [LARGE SCALE GENOMIC DNA]</scope>
    <source>
        <strain evidence="8 9">PLY_AMNH</strain>
    </source>
</reference>
<dbReference type="GO" id="GO:0006555">
    <property type="term" value="P:methionine metabolic process"/>
    <property type="evidence" value="ECO:0007669"/>
    <property type="project" value="InterPro"/>
</dbReference>
<dbReference type="AlphaFoldDB" id="A0AAE0BB19"/>
<keyword evidence="5" id="KW-0560">Oxidoreductase</keyword>
<keyword evidence="3" id="KW-0285">Flavoprotein</keyword>
<dbReference type="InterPro" id="IPR003171">
    <property type="entry name" value="Mehydrof_redctse-like"/>
</dbReference>
<evidence type="ECO:0000313" key="9">
    <source>
        <dbReference type="Proteomes" id="UP001190700"/>
    </source>
</evidence>
<evidence type="ECO:0000256" key="5">
    <source>
        <dbReference type="ARBA" id="ARBA00023002"/>
    </source>
</evidence>
<dbReference type="Pfam" id="PF02219">
    <property type="entry name" value="MTHFR"/>
    <property type="match status" value="1"/>
</dbReference>
<name>A0AAE0BB19_9CHLO</name>
<evidence type="ECO:0008006" key="10">
    <source>
        <dbReference type="Google" id="ProtNLM"/>
    </source>
</evidence>
<dbReference type="Proteomes" id="UP001190700">
    <property type="component" value="Unassembled WGS sequence"/>
</dbReference>
<dbReference type="EMBL" id="LGRX02035750">
    <property type="protein sequence ID" value="KAK3233323.1"/>
    <property type="molecule type" value="Genomic_DNA"/>
</dbReference>
<evidence type="ECO:0000313" key="8">
    <source>
        <dbReference type="EMBL" id="KAK3233323.1"/>
    </source>
</evidence>
<feature type="region of interest" description="Disordered" evidence="7">
    <location>
        <begin position="48"/>
        <end position="86"/>
    </location>
</feature>
<evidence type="ECO:0000256" key="1">
    <source>
        <dbReference type="ARBA" id="ARBA00001974"/>
    </source>
</evidence>
<evidence type="ECO:0000256" key="4">
    <source>
        <dbReference type="ARBA" id="ARBA00022827"/>
    </source>
</evidence>
<dbReference type="InterPro" id="IPR029041">
    <property type="entry name" value="FAD-linked_oxidoreductase-like"/>
</dbReference>
<evidence type="ECO:0000256" key="2">
    <source>
        <dbReference type="ARBA" id="ARBA00004777"/>
    </source>
</evidence>
<dbReference type="SUPFAM" id="SSF51730">
    <property type="entry name" value="FAD-linked oxidoreductase"/>
    <property type="match status" value="1"/>
</dbReference>
<keyword evidence="9" id="KW-1185">Reference proteome</keyword>
<dbReference type="GO" id="GO:0004489">
    <property type="term" value="F:methylenetetrahydrofolate reductase [NAD(P)H] activity"/>
    <property type="evidence" value="ECO:0007669"/>
    <property type="project" value="InterPro"/>
</dbReference>
<comment type="caution">
    <text evidence="8">The sequence shown here is derived from an EMBL/GenBank/DDBJ whole genome shotgun (WGS) entry which is preliminary data.</text>
</comment>
<dbReference type="Gene3D" id="3.20.20.220">
    <property type="match status" value="1"/>
</dbReference>
<evidence type="ECO:0000256" key="3">
    <source>
        <dbReference type="ARBA" id="ARBA00022630"/>
    </source>
</evidence>
<feature type="compositionally biased region" description="Polar residues" evidence="7">
    <location>
        <begin position="70"/>
        <end position="82"/>
    </location>
</feature>